<feature type="domain" description="Endonuclease/exonuclease/phosphatase" evidence="2">
    <location>
        <begin position="9"/>
        <end position="186"/>
    </location>
</feature>
<evidence type="ECO:0000313" key="4">
    <source>
        <dbReference type="Proteomes" id="UP000193067"/>
    </source>
</evidence>
<dbReference type="STRING" id="1353009.A0A1Y2J1H4"/>
<reference evidence="3 4" key="1">
    <citation type="journal article" date="2015" name="Biotechnol. Biofuels">
        <title>Enhanced degradation of softwood versus hardwood by the white-rot fungus Pycnoporus coccineus.</title>
        <authorList>
            <person name="Couturier M."/>
            <person name="Navarro D."/>
            <person name="Chevret D."/>
            <person name="Henrissat B."/>
            <person name="Piumi F."/>
            <person name="Ruiz-Duenas F.J."/>
            <person name="Martinez A.T."/>
            <person name="Grigoriev I.V."/>
            <person name="Riley R."/>
            <person name="Lipzen A."/>
            <person name="Berrin J.G."/>
            <person name="Master E.R."/>
            <person name="Rosso M.N."/>
        </authorList>
    </citation>
    <scope>NUCLEOTIDE SEQUENCE [LARGE SCALE GENOMIC DNA]</scope>
    <source>
        <strain evidence="3 4">BRFM310</strain>
    </source>
</reference>
<dbReference type="OrthoDB" id="2799478at2759"/>
<sequence length="298" mass="33800">MAGDAKIAILAVQETHLSEERREEVEHPANGSGARGVAFVLNKRLTKGMEHEWVEVIPGPRRTISILNVYAPNAPRENEAFWKTLRESIRGRVDIILGDWNVTGESMDRLPMTTDDAAAVHALAALISDLEMVDGWRSENPRERAYTYLQLATGSQSRIDRIYVRREMVRDANDWAIEEPGIPTDHRMISVTIADYQAPFVGKGRWAMPEHLLNDKVIKEAMKDEARKLAAELNHGTPRTERSNAQTAFQAFKMRLTVKIRERAKAKIPKARRELDRLQGQVEAMLKACVKTLRENIT</sequence>
<protein>
    <submittedName>
        <fullName evidence="3">DNase I-like protein</fullName>
    </submittedName>
</protein>
<dbReference type="EMBL" id="KZ084091">
    <property type="protein sequence ID" value="OSD06062.1"/>
    <property type="molecule type" value="Genomic_DNA"/>
</dbReference>
<dbReference type="SUPFAM" id="SSF56219">
    <property type="entry name" value="DNase I-like"/>
    <property type="match status" value="1"/>
</dbReference>
<dbReference type="InterPro" id="IPR005135">
    <property type="entry name" value="Endo/exonuclease/phosphatase"/>
</dbReference>
<keyword evidence="1" id="KW-0175">Coiled coil</keyword>
<dbReference type="Pfam" id="PF03372">
    <property type="entry name" value="Exo_endo_phos"/>
    <property type="match status" value="1"/>
</dbReference>
<dbReference type="Gene3D" id="3.60.10.10">
    <property type="entry name" value="Endonuclease/exonuclease/phosphatase"/>
    <property type="match status" value="1"/>
</dbReference>
<dbReference type="InterPro" id="IPR036691">
    <property type="entry name" value="Endo/exonu/phosph_ase_sf"/>
</dbReference>
<feature type="coiled-coil region" evidence="1">
    <location>
        <begin position="261"/>
        <end position="288"/>
    </location>
</feature>
<accession>A0A1Y2J1H4</accession>
<dbReference type="GO" id="GO:0003824">
    <property type="term" value="F:catalytic activity"/>
    <property type="evidence" value="ECO:0007669"/>
    <property type="project" value="InterPro"/>
</dbReference>
<proteinExistence type="predicted"/>
<name>A0A1Y2J1H4_TRAC3</name>
<evidence type="ECO:0000313" key="3">
    <source>
        <dbReference type="EMBL" id="OSD06062.1"/>
    </source>
</evidence>
<dbReference type="AlphaFoldDB" id="A0A1Y2J1H4"/>
<gene>
    <name evidence="3" type="ORF">PYCCODRAFT_1442883</name>
</gene>
<evidence type="ECO:0000259" key="2">
    <source>
        <dbReference type="Pfam" id="PF03372"/>
    </source>
</evidence>
<dbReference type="Proteomes" id="UP000193067">
    <property type="component" value="Unassembled WGS sequence"/>
</dbReference>
<dbReference type="CDD" id="cd09076">
    <property type="entry name" value="L1-EN"/>
    <property type="match status" value="1"/>
</dbReference>
<evidence type="ECO:0000256" key="1">
    <source>
        <dbReference type="SAM" id="Coils"/>
    </source>
</evidence>
<keyword evidence="4" id="KW-1185">Reference proteome</keyword>
<organism evidence="3 4">
    <name type="scientific">Trametes coccinea (strain BRFM310)</name>
    <name type="common">Pycnoporus coccineus</name>
    <dbReference type="NCBI Taxonomy" id="1353009"/>
    <lineage>
        <taxon>Eukaryota</taxon>
        <taxon>Fungi</taxon>
        <taxon>Dikarya</taxon>
        <taxon>Basidiomycota</taxon>
        <taxon>Agaricomycotina</taxon>
        <taxon>Agaricomycetes</taxon>
        <taxon>Polyporales</taxon>
        <taxon>Polyporaceae</taxon>
        <taxon>Trametes</taxon>
    </lineage>
</organism>